<dbReference type="Gene3D" id="1.10.560.10">
    <property type="entry name" value="GroEL-like equatorial domain"/>
    <property type="match status" value="1"/>
</dbReference>
<dbReference type="SUPFAM" id="SSF48592">
    <property type="entry name" value="GroEL equatorial domain-like"/>
    <property type="match status" value="1"/>
</dbReference>
<gene>
    <name evidence="11" type="ORF">RIF29_42122</name>
</gene>
<evidence type="ECO:0000256" key="4">
    <source>
        <dbReference type="ARBA" id="ARBA00022490"/>
    </source>
</evidence>
<comment type="similarity">
    <text evidence="2 10">Belongs to the TCP-1 chaperonin family.</text>
</comment>
<comment type="function">
    <text evidence="8">Molecular chaperone; assists the folding of proteins upon ATP hydrolysis. Known to play a role, in vitro, in the folding of actin and tubulin.</text>
</comment>
<accession>A0AAN9E6C3</accession>
<evidence type="ECO:0000256" key="5">
    <source>
        <dbReference type="ARBA" id="ARBA00022741"/>
    </source>
</evidence>
<dbReference type="InterPro" id="IPR002423">
    <property type="entry name" value="Cpn60/GroEL/TCP-1"/>
</dbReference>
<evidence type="ECO:0000256" key="1">
    <source>
        <dbReference type="ARBA" id="ARBA00004496"/>
    </source>
</evidence>
<dbReference type="Gene3D" id="3.30.260.10">
    <property type="entry name" value="TCP-1-like chaperonin intermediate domain"/>
    <property type="match status" value="1"/>
</dbReference>
<reference evidence="11 12" key="1">
    <citation type="submission" date="2024-01" db="EMBL/GenBank/DDBJ databases">
        <title>The genomes of 5 underutilized Papilionoideae crops provide insights into root nodulation and disease resistanc.</title>
        <authorList>
            <person name="Yuan L."/>
        </authorList>
    </citation>
    <scope>NUCLEOTIDE SEQUENCE [LARGE SCALE GENOMIC DNA]</scope>
    <source>
        <strain evidence="11">ZHUSHIDOU_FW_LH</strain>
        <tissue evidence="11">Leaf</tissue>
    </source>
</reference>
<dbReference type="InterPro" id="IPR017998">
    <property type="entry name" value="Chaperone_TCP-1"/>
</dbReference>
<evidence type="ECO:0000313" key="12">
    <source>
        <dbReference type="Proteomes" id="UP001372338"/>
    </source>
</evidence>
<keyword evidence="6 10" id="KW-0067">ATP-binding</keyword>
<keyword evidence="12" id="KW-1185">Reference proteome</keyword>
<dbReference type="PROSITE" id="PS00750">
    <property type="entry name" value="TCP1_1"/>
    <property type="match status" value="1"/>
</dbReference>
<dbReference type="PRINTS" id="PR00304">
    <property type="entry name" value="TCOMPLEXTCP1"/>
</dbReference>
<dbReference type="FunFam" id="1.10.560.10:FF:000070">
    <property type="entry name" value="Uncharacterized protein"/>
    <property type="match status" value="1"/>
</dbReference>
<evidence type="ECO:0000256" key="3">
    <source>
        <dbReference type="ARBA" id="ARBA00014424"/>
    </source>
</evidence>
<sequence length="540" mass="58530">MAVDISGDRQSGQDVRTQNVVACQAVANIVKSSLGPVGLDKMLVDDIGDVTITNDGATILKMLEVEHPAAKVLVELAELQDREVGDGTTSVVIVAAELLKRANDLVRNKIHPTSIISGYRLAMREACKYIEEKLSVKVDKLGKDSLINCAKTSMSSKLIAGDSDFFASLVVDAVQAVKMTNARGEVKYPIKGINILKAHGKSAKDSFLMNGYALNTGRAAQGMPLRVAPAKIACLDFNLQKTKMQLGIQVLVNDPRELEKIRQREADMTKERIEKLLKAGANVVLTTKGIDDMALKYFVEAGAIAVRRVRKEDMRHVAKATGATMVSTFADMEGEETFEPSFLGHADEVVEERISDDAVVMIKGTKNTSAVSLVLRGANDYMLDEMDRALHDALSIVKRTLESNTVVAGGGAVEAALSVYLEYLATTLGSREQLAIAEFAESLLIIPKVLSVNAAKDATELVAKLRAYHHTAQTKADKKDLSSTGLDLYEGKVRNNLEAGVIEPAMSKIKIIQFATEAAITILRIDDMIKLVKDESQGEE</sequence>
<proteinExistence type="inferred from homology"/>
<dbReference type="GO" id="GO:0005524">
    <property type="term" value="F:ATP binding"/>
    <property type="evidence" value="ECO:0007669"/>
    <property type="project" value="UniProtKB-KW"/>
</dbReference>
<dbReference type="Gene3D" id="3.50.7.10">
    <property type="entry name" value="GroEL"/>
    <property type="match status" value="1"/>
</dbReference>
<evidence type="ECO:0000256" key="7">
    <source>
        <dbReference type="ARBA" id="ARBA00023186"/>
    </source>
</evidence>
<dbReference type="CDD" id="cd03335">
    <property type="entry name" value="TCP1_alpha"/>
    <property type="match status" value="1"/>
</dbReference>
<evidence type="ECO:0000313" key="11">
    <source>
        <dbReference type="EMBL" id="KAK7247243.1"/>
    </source>
</evidence>
<dbReference type="InterPro" id="IPR012715">
    <property type="entry name" value="Chap_CCT_alpha"/>
</dbReference>
<evidence type="ECO:0000256" key="9">
    <source>
        <dbReference type="ARBA" id="ARBA00030049"/>
    </source>
</evidence>
<dbReference type="Pfam" id="PF00118">
    <property type="entry name" value="Cpn60_TCP1"/>
    <property type="match status" value="1"/>
</dbReference>
<dbReference type="PROSITE" id="PS00751">
    <property type="entry name" value="TCP1_2"/>
    <property type="match status" value="1"/>
</dbReference>
<dbReference type="InterPro" id="IPR054827">
    <property type="entry name" value="thermosome_alpha"/>
</dbReference>
<dbReference type="InterPro" id="IPR002194">
    <property type="entry name" value="Chaperonin_TCP-1_CS"/>
</dbReference>
<dbReference type="SUPFAM" id="SSF52029">
    <property type="entry name" value="GroEL apical domain-like"/>
    <property type="match status" value="1"/>
</dbReference>
<evidence type="ECO:0000256" key="10">
    <source>
        <dbReference type="RuleBase" id="RU004187"/>
    </source>
</evidence>
<dbReference type="GO" id="GO:0140662">
    <property type="term" value="F:ATP-dependent protein folding chaperone"/>
    <property type="evidence" value="ECO:0007669"/>
    <property type="project" value="InterPro"/>
</dbReference>
<dbReference type="GO" id="GO:0005737">
    <property type="term" value="C:cytoplasm"/>
    <property type="evidence" value="ECO:0007669"/>
    <property type="project" value="UniProtKB-SubCell"/>
</dbReference>
<protein>
    <recommendedName>
        <fullName evidence="3">T-complex protein 1 subunit alpha</fullName>
    </recommendedName>
    <alternativeName>
        <fullName evidence="9">CCT-alpha</fullName>
    </alternativeName>
</protein>
<evidence type="ECO:0000256" key="2">
    <source>
        <dbReference type="ARBA" id="ARBA00008020"/>
    </source>
</evidence>
<evidence type="ECO:0000256" key="6">
    <source>
        <dbReference type="ARBA" id="ARBA00022840"/>
    </source>
</evidence>
<dbReference type="InterPro" id="IPR027410">
    <property type="entry name" value="TCP-1-like_intermed_sf"/>
</dbReference>
<dbReference type="AlphaFoldDB" id="A0AAN9E6C3"/>
<evidence type="ECO:0000256" key="8">
    <source>
        <dbReference type="ARBA" id="ARBA00024677"/>
    </source>
</evidence>
<dbReference type="NCBIfam" id="TIGR02340">
    <property type="entry name" value="chap_CCT_alpha"/>
    <property type="match status" value="1"/>
</dbReference>
<dbReference type="GO" id="GO:0051082">
    <property type="term" value="F:unfolded protein binding"/>
    <property type="evidence" value="ECO:0007669"/>
    <property type="project" value="InterPro"/>
</dbReference>
<comment type="caution">
    <text evidence="11">The sequence shown here is derived from an EMBL/GenBank/DDBJ whole genome shotgun (WGS) entry which is preliminary data.</text>
</comment>
<dbReference type="Proteomes" id="UP001372338">
    <property type="component" value="Unassembled WGS sequence"/>
</dbReference>
<dbReference type="SUPFAM" id="SSF54849">
    <property type="entry name" value="GroEL-intermediate domain like"/>
    <property type="match status" value="1"/>
</dbReference>
<dbReference type="NCBIfam" id="NF041083">
    <property type="entry name" value="thermosome_beta"/>
    <property type="match status" value="1"/>
</dbReference>
<keyword evidence="4" id="KW-0963">Cytoplasm</keyword>
<keyword evidence="5 10" id="KW-0547">Nucleotide-binding</keyword>
<name>A0AAN9E6C3_CROPI</name>
<keyword evidence="7 10" id="KW-0143">Chaperone</keyword>
<organism evidence="11 12">
    <name type="scientific">Crotalaria pallida</name>
    <name type="common">Smooth rattlebox</name>
    <name type="synonym">Crotalaria striata</name>
    <dbReference type="NCBI Taxonomy" id="3830"/>
    <lineage>
        <taxon>Eukaryota</taxon>
        <taxon>Viridiplantae</taxon>
        <taxon>Streptophyta</taxon>
        <taxon>Embryophyta</taxon>
        <taxon>Tracheophyta</taxon>
        <taxon>Spermatophyta</taxon>
        <taxon>Magnoliopsida</taxon>
        <taxon>eudicotyledons</taxon>
        <taxon>Gunneridae</taxon>
        <taxon>Pentapetalae</taxon>
        <taxon>rosids</taxon>
        <taxon>fabids</taxon>
        <taxon>Fabales</taxon>
        <taxon>Fabaceae</taxon>
        <taxon>Papilionoideae</taxon>
        <taxon>50 kb inversion clade</taxon>
        <taxon>genistoids sensu lato</taxon>
        <taxon>core genistoids</taxon>
        <taxon>Crotalarieae</taxon>
        <taxon>Crotalaria</taxon>
    </lineage>
</organism>
<dbReference type="PROSITE" id="PS00995">
    <property type="entry name" value="TCP1_3"/>
    <property type="match status" value="1"/>
</dbReference>
<dbReference type="InterPro" id="IPR053374">
    <property type="entry name" value="TCP-1_chaperonin"/>
</dbReference>
<dbReference type="GO" id="GO:0016887">
    <property type="term" value="F:ATP hydrolysis activity"/>
    <property type="evidence" value="ECO:0007669"/>
    <property type="project" value="InterPro"/>
</dbReference>
<dbReference type="InterPro" id="IPR027413">
    <property type="entry name" value="GROEL-like_equatorial_sf"/>
</dbReference>
<comment type="subcellular location">
    <subcellularLocation>
        <location evidence="1">Cytoplasm</location>
    </subcellularLocation>
</comment>
<dbReference type="PANTHER" id="PTHR11353">
    <property type="entry name" value="CHAPERONIN"/>
    <property type="match status" value="1"/>
</dbReference>
<dbReference type="NCBIfam" id="NF041082">
    <property type="entry name" value="thermosome_alpha"/>
    <property type="match status" value="1"/>
</dbReference>
<dbReference type="FunFam" id="3.50.7.10:FF:000009">
    <property type="entry name" value="T-complex protein 1 subunit alpha"/>
    <property type="match status" value="1"/>
</dbReference>
<dbReference type="InterPro" id="IPR027409">
    <property type="entry name" value="GroEL-like_apical_dom_sf"/>
</dbReference>
<dbReference type="EMBL" id="JAYWIO010000008">
    <property type="protein sequence ID" value="KAK7247243.1"/>
    <property type="molecule type" value="Genomic_DNA"/>
</dbReference>